<proteinExistence type="predicted"/>
<feature type="coiled-coil region" evidence="1">
    <location>
        <begin position="146"/>
        <end position="202"/>
    </location>
</feature>
<dbReference type="RefSeq" id="WP_004580993.1">
    <property type="nucleotide sequence ID" value="NZ_AP028878.1"/>
</dbReference>
<comment type="caution">
    <text evidence="3">The sequence shown here is derived from an EMBL/GenBank/DDBJ whole genome shotgun (WGS) entry which is preliminary data.</text>
</comment>
<feature type="signal peptide" evidence="2">
    <location>
        <begin position="1"/>
        <end position="19"/>
    </location>
</feature>
<evidence type="ECO:0000256" key="2">
    <source>
        <dbReference type="SAM" id="SignalP"/>
    </source>
</evidence>
<dbReference type="eggNOG" id="ENOG50335E4">
    <property type="taxonomic scope" value="Bacteria"/>
</dbReference>
<dbReference type="OrthoDB" id="5566846at2"/>
<keyword evidence="4" id="KW-1185">Reference proteome</keyword>
<evidence type="ECO:0008006" key="5">
    <source>
        <dbReference type="Google" id="ProtNLM"/>
    </source>
</evidence>
<accession>N6WVB6</accession>
<dbReference type="EMBL" id="APLQ01000014">
    <property type="protein sequence ID" value="ENO12763.1"/>
    <property type="molecule type" value="Genomic_DNA"/>
</dbReference>
<reference evidence="3 4" key="1">
    <citation type="journal article" date="2013" name="Genome Announc.">
        <title>Genome Sequence of the Polycyclic Aromatic Hydrocarbon-Degrading Bacterium Strain Marinobacter nanhaiticus D15-8WT.</title>
        <authorList>
            <person name="Cui Z."/>
            <person name="Gao W."/>
            <person name="Li Q."/>
            <person name="Xu G."/>
            <person name="Zheng L."/>
        </authorList>
    </citation>
    <scope>NUCLEOTIDE SEQUENCE [LARGE SCALE GENOMIC DNA]</scope>
    <source>
        <strain evidence="3 4">D15-8W</strain>
    </source>
</reference>
<feature type="coiled-coil region" evidence="1">
    <location>
        <begin position="243"/>
        <end position="281"/>
    </location>
</feature>
<dbReference type="Gene3D" id="1.20.120.20">
    <property type="entry name" value="Apolipoprotein"/>
    <property type="match status" value="1"/>
</dbReference>
<gene>
    <name evidence="3" type="ORF">J057_15235</name>
</gene>
<evidence type="ECO:0000313" key="3">
    <source>
        <dbReference type="EMBL" id="ENO12763.1"/>
    </source>
</evidence>
<protein>
    <recommendedName>
        <fullName evidence="5">DUF3828 domain-containing protein</fullName>
    </recommendedName>
</protein>
<keyword evidence="2" id="KW-0732">Signal</keyword>
<dbReference type="HOGENOM" id="CLU_962438_0_0_6"/>
<name>N6WVB6_9GAMM</name>
<sequence length="287" mass="32312">MTTQYLLFPLIAVTFLLSACSGPNTPQEVSEAFWQSMLEGDAGSANTYSTLVDDAASDSYEQDWRGVGVDWGRVVIDGHQASVETTLRGLKGQSEPREVTTYLVKKDDQWLVDYYRTGDALDRGPLFGDVLNKLGRLGEELQARRSQQSSEMVREIERLNDDLEQKAEQANEHFSSLLQEYAEALEHHLDAFSRSINEALQNHPAAPPEDRRRLNQAVLRLDVQRDNLDTPDLRSVARSSQTAVQTQLELAQLSDEFAGYKAEWKQRVAKMEEGLADLLQRARQPTG</sequence>
<keyword evidence="1" id="KW-0175">Coiled coil</keyword>
<feature type="chain" id="PRO_5004127091" description="DUF3828 domain-containing protein" evidence="2">
    <location>
        <begin position="20"/>
        <end position="287"/>
    </location>
</feature>
<dbReference type="Proteomes" id="UP000013165">
    <property type="component" value="Unassembled WGS sequence"/>
</dbReference>
<evidence type="ECO:0000313" key="4">
    <source>
        <dbReference type="Proteomes" id="UP000013165"/>
    </source>
</evidence>
<dbReference type="AlphaFoldDB" id="N6WVB6"/>
<organism evidence="3 4">
    <name type="scientific">Marinobacter nanhaiticus D15-8W</name>
    <dbReference type="NCBI Taxonomy" id="626887"/>
    <lineage>
        <taxon>Bacteria</taxon>
        <taxon>Pseudomonadati</taxon>
        <taxon>Pseudomonadota</taxon>
        <taxon>Gammaproteobacteria</taxon>
        <taxon>Pseudomonadales</taxon>
        <taxon>Marinobacteraceae</taxon>
        <taxon>Marinobacter</taxon>
    </lineage>
</organism>
<evidence type="ECO:0000256" key="1">
    <source>
        <dbReference type="SAM" id="Coils"/>
    </source>
</evidence>
<dbReference type="PATRIC" id="fig|626887.3.peg.3041"/>